<feature type="compositionally biased region" description="Pro residues" evidence="2">
    <location>
        <begin position="1261"/>
        <end position="1274"/>
    </location>
</feature>
<feature type="domain" description="FH2" evidence="4">
    <location>
        <begin position="1303"/>
        <end position="1689"/>
    </location>
</feature>
<reference evidence="6" key="2">
    <citation type="submission" date="2015-01" db="EMBL/GenBank/DDBJ databases">
        <title>Evolutionary Origins and Diversification of the Mycorrhizal Mutualists.</title>
        <authorList>
            <consortium name="DOE Joint Genome Institute"/>
            <consortium name="Mycorrhizal Genomics Consortium"/>
            <person name="Kohler A."/>
            <person name="Kuo A."/>
            <person name="Nagy L.G."/>
            <person name="Floudas D."/>
            <person name="Copeland A."/>
            <person name="Barry K.W."/>
            <person name="Cichocki N."/>
            <person name="Veneault-Fourrey C."/>
            <person name="LaButti K."/>
            <person name="Lindquist E.A."/>
            <person name="Lipzen A."/>
            <person name="Lundell T."/>
            <person name="Morin E."/>
            <person name="Murat C."/>
            <person name="Riley R."/>
            <person name="Ohm R."/>
            <person name="Sun H."/>
            <person name="Tunlid A."/>
            <person name="Henrissat B."/>
            <person name="Grigoriev I.V."/>
            <person name="Hibbett D.S."/>
            <person name="Martin F."/>
        </authorList>
    </citation>
    <scope>NUCLEOTIDE SEQUENCE [LARGE SCALE GENOMIC DNA]</scope>
    <source>
        <strain evidence="6">LaAM-08-1</strain>
    </source>
</reference>
<evidence type="ECO:0000259" key="3">
    <source>
        <dbReference type="PROSITE" id="PS51232"/>
    </source>
</evidence>
<dbReference type="GO" id="GO:0031267">
    <property type="term" value="F:small GTPase binding"/>
    <property type="evidence" value="ECO:0007669"/>
    <property type="project" value="InterPro"/>
</dbReference>
<keyword evidence="1" id="KW-0175">Coiled coil</keyword>
<protein>
    <recommendedName>
        <fullName evidence="7">FH2-domain-containing protein</fullName>
    </recommendedName>
</protein>
<reference evidence="5 6" key="1">
    <citation type="submission" date="2014-04" db="EMBL/GenBank/DDBJ databases">
        <authorList>
            <consortium name="DOE Joint Genome Institute"/>
            <person name="Kuo A."/>
            <person name="Kohler A."/>
            <person name="Nagy L.G."/>
            <person name="Floudas D."/>
            <person name="Copeland A."/>
            <person name="Barry K.W."/>
            <person name="Cichocki N."/>
            <person name="Veneault-Fourrey C."/>
            <person name="LaButti K."/>
            <person name="Lindquist E.A."/>
            <person name="Lipzen A."/>
            <person name="Lundell T."/>
            <person name="Morin E."/>
            <person name="Murat C."/>
            <person name="Sun H."/>
            <person name="Tunlid A."/>
            <person name="Henrissat B."/>
            <person name="Grigoriev I.V."/>
            <person name="Hibbett D.S."/>
            <person name="Martin F."/>
            <person name="Nordberg H.P."/>
            <person name="Cantor M.N."/>
            <person name="Hua S.X."/>
        </authorList>
    </citation>
    <scope>NUCLEOTIDE SEQUENCE [LARGE SCALE GENOMIC DNA]</scope>
    <source>
        <strain evidence="5 6">LaAM-08-1</strain>
    </source>
</reference>
<dbReference type="Pfam" id="PF06367">
    <property type="entry name" value="Drf_FH3"/>
    <property type="match status" value="1"/>
</dbReference>
<dbReference type="GO" id="GO:0003779">
    <property type="term" value="F:actin binding"/>
    <property type="evidence" value="ECO:0007669"/>
    <property type="project" value="InterPro"/>
</dbReference>
<dbReference type="PANTHER" id="PTHR45725">
    <property type="entry name" value="FORMIN HOMOLOGY 2 FAMILY MEMBER"/>
    <property type="match status" value="1"/>
</dbReference>
<dbReference type="SUPFAM" id="SSF101447">
    <property type="entry name" value="Formin homology 2 domain (FH2 domain)"/>
    <property type="match status" value="1"/>
</dbReference>
<proteinExistence type="predicted"/>
<feature type="region of interest" description="Disordered" evidence="2">
    <location>
        <begin position="1241"/>
        <end position="1308"/>
    </location>
</feature>
<dbReference type="InterPro" id="IPR014768">
    <property type="entry name" value="GBD/FH3_dom"/>
</dbReference>
<dbReference type="GO" id="GO:0030036">
    <property type="term" value="P:actin cytoskeleton organization"/>
    <property type="evidence" value="ECO:0007669"/>
    <property type="project" value="InterPro"/>
</dbReference>
<feature type="region of interest" description="Disordered" evidence="2">
    <location>
        <begin position="1707"/>
        <end position="1773"/>
    </location>
</feature>
<dbReference type="SMART" id="SM01140">
    <property type="entry name" value="Drf_GBD"/>
    <property type="match status" value="1"/>
</dbReference>
<feature type="region of interest" description="Disordered" evidence="2">
    <location>
        <begin position="262"/>
        <end position="294"/>
    </location>
</feature>
<evidence type="ECO:0000256" key="2">
    <source>
        <dbReference type="SAM" id="MobiDB-lite"/>
    </source>
</evidence>
<dbReference type="InterPro" id="IPR010473">
    <property type="entry name" value="GTPase-bd"/>
</dbReference>
<name>A0A0C9WY65_9AGAR</name>
<feature type="coiled-coil region" evidence="1">
    <location>
        <begin position="932"/>
        <end position="966"/>
    </location>
</feature>
<feature type="coiled-coil region" evidence="1">
    <location>
        <begin position="1086"/>
        <end position="1131"/>
    </location>
</feature>
<dbReference type="InterPro" id="IPR015425">
    <property type="entry name" value="FH2_Formin"/>
</dbReference>
<evidence type="ECO:0000313" key="5">
    <source>
        <dbReference type="EMBL" id="KIK04730.1"/>
    </source>
</evidence>
<dbReference type="SUPFAM" id="SSF48371">
    <property type="entry name" value="ARM repeat"/>
    <property type="match status" value="1"/>
</dbReference>
<dbReference type="InterPro" id="IPR016024">
    <property type="entry name" value="ARM-type_fold"/>
</dbReference>
<dbReference type="PROSITE" id="PS51444">
    <property type="entry name" value="FH2"/>
    <property type="match status" value="1"/>
</dbReference>
<feature type="region of interest" description="Disordered" evidence="2">
    <location>
        <begin position="1133"/>
        <end position="1226"/>
    </location>
</feature>
<feature type="compositionally biased region" description="Pro residues" evidence="2">
    <location>
        <begin position="1212"/>
        <end position="1226"/>
    </location>
</feature>
<dbReference type="Gene3D" id="1.20.58.2220">
    <property type="entry name" value="Formin, FH2 domain"/>
    <property type="match status" value="1"/>
</dbReference>
<feature type="domain" description="GBD/FH3" evidence="3">
    <location>
        <begin position="357"/>
        <end position="881"/>
    </location>
</feature>
<dbReference type="Pfam" id="PF02181">
    <property type="entry name" value="FH2"/>
    <property type="match status" value="1"/>
</dbReference>
<evidence type="ECO:0000313" key="6">
    <source>
        <dbReference type="Proteomes" id="UP000054477"/>
    </source>
</evidence>
<dbReference type="PROSITE" id="PS51232">
    <property type="entry name" value="GBD_FH3"/>
    <property type="match status" value="1"/>
</dbReference>
<evidence type="ECO:0000256" key="1">
    <source>
        <dbReference type="SAM" id="Coils"/>
    </source>
</evidence>
<feature type="compositionally biased region" description="Basic and acidic residues" evidence="2">
    <location>
        <begin position="527"/>
        <end position="537"/>
    </location>
</feature>
<feature type="region of interest" description="Disordered" evidence="2">
    <location>
        <begin position="515"/>
        <end position="537"/>
    </location>
</feature>
<feature type="region of interest" description="Disordered" evidence="2">
    <location>
        <begin position="400"/>
        <end position="431"/>
    </location>
</feature>
<keyword evidence="6" id="KW-1185">Reference proteome</keyword>
<evidence type="ECO:0008006" key="7">
    <source>
        <dbReference type="Google" id="ProtNLM"/>
    </source>
</evidence>
<gene>
    <name evidence="5" type="ORF">K443DRAFT_130722</name>
</gene>
<feature type="compositionally biased region" description="Pro residues" evidence="2">
    <location>
        <begin position="1147"/>
        <end position="1156"/>
    </location>
</feature>
<feature type="compositionally biased region" description="Pro residues" evidence="2">
    <location>
        <begin position="1283"/>
        <end position="1298"/>
    </location>
</feature>
<dbReference type="STRING" id="1095629.A0A0C9WY65"/>
<dbReference type="InterPro" id="IPR011989">
    <property type="entry name" value="ARM-like"/>
</dbReference>
<dbReference type="HOGENOM" id="CLU_000873_0_0_1"/>
<dbReference type="Proteomes" id="UP000054477">
    <property type="component" value="Unassembled WGS sequence"/>
</dbReference>
<dbReference type="Pfam" id="PF06371">
    <property type="entry name" value="Drf_GBD"/>
    <property type="match status" value="1"/>
</dbReference>
<feature type="compositionally biased region" description="Polar residues" evidence="2">
    <location>
        <begin position="1707"/>
        <end position="1716"/>
    </location>
</feature>
<feature type="compositionally biased region" description="Basic and acidic residues" evidence="2">
    <location>
        <begin position="1729"/>
        <end position="1742"/>
    </location>
</feature>
<dbReference type="SMART" id="SM00498">
    <property type="entry name" value="FH2"/>
    <property type="match status" value="1"/>
</dbReference>
<dbReference type="InterPro" id="IPR010472">
    <property type="entry name" value="FH3_dom"/>
</dbReference>
<feature type="compositionally biased region" description="Polar residues" evidence="2">
    <location>
        <begin position="400"/>
        <end position="411"/>
    </location>
</feature>
<evidence type="ECO:0000259" key="4">
    <source>
        <dbReference type="PROSITE" id="PS51444"/>
    </source>
</evidence>
<dbReference type="InterPro" id="IPR051425">
    <property type="entry name" value="Formin_Homology"/>
</dbReference>
<sequence>MLTNPLIVPTILPTGSLVFAEVAHEGNAWNVIDTLINMPGVKEQILGDLEDHGWALQRIRVEQSGRVWEEDELLSLGDGTVQSSTLVAPLVNAPPAKSEYVQRHFSSFPMTAHLHNPVLRLVSLHPQLSCSLAFLRVPEIHDGFEYKVFISRTMTVSDVIHTVIEELGLARSLPIPGGKVEYVLEEAWIDRDSQRSTRLPGTSLIYEILGFPFSPNPFGSLGHRILRFCIPDEWYRRTNSRVVPTAGSEPSEATLRRLAALQESDEEDEDEGTTKLAGKAESHLRHPAAAETMEQRGLVTQGRLSSMFEGWLRPTSPTTARHSTVFISDNKKSVSEPRLVESLAENMQDGVQTTASADEDNLDDFDTAFELMLDEFGLKGEKRSAMYALTRDRKAYLLRQNRQFRSSSQPSDAEATLHTKHPPHSVTYGPSSAASLLPRLIPQLTGDPNLPRRFSIFGWGVPSAAPTVASAVTGDFNGEFNTASRGSPGRGKSQTIEFVEEAQPIQVQTTGGLWSSWWTSSGGEKTASGDKSGKKESGNSAKWYIDALCIGKPSDMKLVKHLISLRVHLSTAKLAFIEDFVHNQKGLEAIGMLLAGLVGKGGKRKRLDEVETTVHLELIKCLRVLLNTEPGFDEVLSSPTVITHISYSLHTLSLKVYTLASELLAAICILSLTEGHRAVLAAMSDFRIAFEENFRFETLIASLRLPDVDIDSESDNGVSFGNEKEGVWEARTASMALINALANSPESLEERMMLREEFGRRGLNEVIVTLRYIKPPDSLLTQLDVYSEEKFEDEEDVRERTRTLMSQGLKAHQRTCSDSEVVFQDLIQLAKQHGELYPMMVDILKHYGLLLQRDVGMYAFYDLFHINTKINHYSRQLKADLFIILDRFVEQAAMLENFDESWHTFLKHFMSSVQDITGQELEVKPASEHDSRDVVEGELESLRTQVEELSEERTELRNELNQQIAEINTLKSFPLGISVPHAKAGGRTGSENFHGLVQRLVQKEKQVLQLQTELDRYKAQNPGEGREADDRAKRERDRIKWNTLMDEVAKLKFKNGELENGLGRKDKEIAYLKRALESVYTRFLSREEAREENKEAEMDAQLIANRAIERLTQKDDQIASLIAEVSQLRAQLVSKPKTEREFKAKKVPPPPPPTRPKQPGILAALSHAVGSSKDSSRDMLQDLPLPPTSPDSESIPKPVSEAASDHDEASFPPLPPPPPPPPLPPPLFPLHSLPLIPPHSPPLLSLQAPPPPALLGNNSSPFPPPPPPPPPPPASSIGSSSLPLPPLGGPPPPPPGPPRTGGNLKVSKPSKRLRPFFWNKISGPSVAATVWNELSPSIQFDLSDLETTFIIDNAPSTPSQLVRPRRQNVTTLLDISRANNIAIMLSRIKMEYPEIRRALLEIDDEKLSIDDLKAISKQLPTSEEVQRIKNFDEIGKLAKIITIPRLSERLECMLYRRKLDLDIEEIRPDLNTLRDASQELRTSSKFKQILQVSLAVGNALNGSTFRGGARGFQLESLLKMKETKTARGGPGCPTLLHYLAKVLMRKDPSLTTFIEELPSLEAAGRVSVQTTTQSVNALVSGLDQLKVELRESRDLPSNDRFIQIMTPYAEQAGPIVGALKNMGITIEVELKSLLRYYGEDPNSPEAPKPEDFFGLVASFSSSLQKCALEVHDAEAKVMKTVSIPSMPTVEPAVSAGTIVALQVPPSTQTSYSTLRPPSQGYAAGKRSVGRGDLDQAIRSMREGKRRSRPRPLSKIFLDGANAGGRPQSRLFDN</sequence>
<dbReference type="SMART" id="SM01139">
    <property type="entry name" value="Drf_FH3"/>
    <property type="match status" value="1"/>
</dbReference>
<organism evidence="5 6">
    <name type="scientific">Laccaria amethystina LaAM-08-1</name>
    <dbReference type="NCBI Taxonomy" id="1095629"/>
    <lineage>
        <taxon>Eukaryota</taxon>
        <taxon>Fungi</taxon>
        <taxon>Dikarya</taxon>
        <taxon>Basidiomycota</taxon>
        <taxon>Agaricomycotina</taxon>
        <taxon>Agaricomycetes</taxon>
        <taxon>Agaricomycetidae</taxon>
        <taxon>Agaricales</taxon>
        <taxon>Agaricineae</taxon>
        <taxon>Hydnangiaceae</taxon>
        <taxon>Laccaria</taxon>
    </lineage>
</organism>
<dbReference type="InterPro" id="IPR042201">
    <property type="entry name" value="FH2_Formin_sf"/>
</dbReference>
<dbReference type="EMBL" id="KN838567">
    <property type="protein sequence ID" value="KIK04730.1"/>
    <property type="molecule type" value="Genomic_DNA"/>
</dbReference>
<dbReference type="Gene3D" id="1.25.10.10">
    <property type="entry name" value="Leucine-rich Repeat Variant"/>
    <property type="match status" value="1"/>
</dbReference>
<accession>A0A0C9WY65</accession>
<dbReference type="PANTHER" id="PTHR45725:SF1">
    <property type="entry name" value="DISHEVELLED ASSOCIATED ACTIVATOR OF MORPHOGENESIS, ISOFORM D"/>
    <property type="match status" value="1"/>
</dbReference>
<dbReference type="OrthoDB" id="1668162at2759"/>